<organism evidence="1 2">
    <name type="scientific">Diversispora epigaea</name>
    <dbReference type="NCBI Taxonomy" id="1348612"/>
    <lineage>
        <taxon>Eukaryota</taxon>
        <taxon>Fungi</taxon>
        <taxon>Fungi incertae sedis</taxon>
        <taxon>Mucoromycota</taxon>
        <taxon>Glomeromycotina</taxon>
        <taxon>Glomeromycetes</taxon>
        <taxon>Diversisporales</taxon>
        <taxon>Diversisporaceae</taxon>
        <taxon>Diversispora</taxon>
    </lineage>
</organism>
<evidence type="ECO:0000313" key="1">
    <source>
        <dbReference type="EMBL" id="RHZ49001.1"/>
    </source>
</evidence>
<reference evidence="1 2" key="1">
    <citation type="submission" date="2018-08" db="EMBL/GenBank/DDBJ databases">
        <title>Genome and evolution of the arbuscular mycorrhizal fungus Diversispora epigaea (formerly Glomus versiforme) and its bacterial endosymbionts.</title>
        <authorList>
            <person name="Sun X."/>
            <person name="Fei Z."/>
            <person name="Harrison M."/>
        </authorList>
    </citation>
    <scope>NUCLEOTIDE SEQUENCE [LARGE SCALE GENOMIC DNA]</scope>
    <source>
        <strain evidence="1 2">IT104</strain>
    </source>
</reference>
<proteinExistence type="predicted"/>
<comment type="caution">
    <text evidence="1">The sequence shown here is derived from an EMBL/GenBank/DDBJ whole genome shotgun (WGS) entry which is preliminary data.</text>
</comment>
<sequence>MLPNAIVDIFSEKDIFSLIDKYTINTKDQRIIKRLANYVKGGGSSVDDMVKYQAKKIKDNEFVQEILKNTVDNSEYIIQQFHKCYQDWKKSKFPKIINSEV</sequence>
<accession>A0A397GDH1</accession>
<dbReference type="Proteomes" id="UP000266861">
    <property type="component" value="Unassembled WGS sequence"/>
</dbReference>
<keyword evidence="2" id="KW-1185">Reference proteome</keyword>
<dbReference type="EMBL" id="PQFF01000457">
    <property type="protein sequence ID" value="RHZ49001.1"/>
    <property type="molecule type" value="Genomic_DNA"/>
</dbReference>
<dbReference type="OrthoDB" id="1394818at2759"/>
<name>A0A397GDH1_9GLOM</name>
<gene>
    <name evidence="1" type="ORF">Glove_535g13</name>
</gene>
<evidence type="ECO:0000313" key="2">
    <source>
        <dbReference type="Proteomes" id="UP000266861"/>
    </source>
</evidence>
<protein>
    <submittedName>
        <fullName evidence="1">Uncharacterized protein</fullName>
    </submittedName>
</protein>
<dbReference type="AlphaFoldDB" id="A0A397GDH1"/>